<dbReference type="EMBL" id="FRFG01000054">
    <property type="protein sequence ID" value="SHO58077.1"/>
    <property type="molecule type" value="Genomic_DNA"/>
</dbReference>
<name>A0A1M7YZG1_9VIBR</name>
<gene>
    <name evidence="3" type="ORF">VQ7734_03847</name>
</gene>
<protein>
    <submittedName>
        <fullName evidence="3">2-oxoglutaramate amidase</fullName>
        <ecNumber evidence="3">3.5.1.111</ecNumber>
    </submittedName>
</protein>
<dbReference type="Gene3D" id="3.60.110.10">
    <property type="entry name" value="Carbon-nitrogen hydrolase"/>
    <property type="match status" value="1"/>
</dbReference>
<dbReference type="InterPro" id="IPR045254">
    <property type="entry name" value="Nit1/2_C-N_Hydrolase"/>
</dbReference>
<keyword evidence="4" id="KW-1185">Reference proteome</keyword>
<evidence type="ECO:0000313" key="4">
    <source>
        <dbReference type="Proteomes" id="UP000184600"/>
    </source>
</evidence>
<dbReference type="PROSITE" id="PS50263">
    <property type="entry name" value="CN_HYDROLASE"/>
    <property type="match status" value="1"/>
</dbReference>
<evidence type="ECO:0000259" key="2">
    <source>
        <dbReference type="PROSITE" id="PS50263"/>
    </source>
</evidence>
<evidence type="ECO:0000256" key="1">
    <source>
        <dbReference type="ARBA" id="ARBA00022801"/>
    </source>
</evidence>
<evidence type="ECO:0000313" key="3">
    <source>
        <dbReference type="EMBL" id="SHO58077.1"/>
    </source>
</evidence>
<dbReference type="InterPro" id="IPR036526">
    <property type="entry name" value="C-N_Hydrolase_sf"/>
</dbReference>
<dbReference type="OrthoDB" id="9811121at2"/>
<proteinExistence type="predicted"/>
<keyword evidence="1 3" id="KW-0378">Hydrolase</keyword>
<dbReference type="STRING" id="1117707.VQ7734_03847"/>
<sequence length="269" mass="30065">MTGMRLKTAAIQMNSGGQPERNLKRAAALIAEAAAHGATLVVLPEYFYWMGEDETTRIRLGETFGDGPLQRFLSQQAQQHQLWLSGGTVPLQCEHQHKVFNSNLLFNPSGECTGRYDKIHLFGFDNGTESYQESEILEAGHDIQTFTTPFGLIRPSVCYDLRFPEMYRDHAGYPLITAPAAFTATTGQAHWEILLRTRAVENQCFVIAAAQTGEHPGRKQTFGHSMIIDPWGKVLACQDEGEGVVIAEPDMNYLQQVRTNLPALNHRIF</sequence>
<dbReference type="InterPro" id="IPR003010">
    <property type="entry name" value="C-N_Hydrolase"/>
</dbReference>
<dbReference type="PANTHER" id="PTHR23088:SF27">
    <property type="entry name" value="DEAMINATED GLUTATHIONE AMIDASE"/>
    <property type="match status" value="1"/>
</dbReference>
<dbReference type="GO" id="GO:0106008">
    <property type="term" value="F:2-oxoglutaramate amidase activity"/>
    <property type="evidence" value="ECO:0007669"/>
    <property type="project" value="UniProtKB-EC"/>
</dbReference>
<dbReference type="PANTHER" id="PTHR23088">
    <property type="entry name" value="NITRILASE-RELATED"/>
    <property type="match status" value="1"/>
</dbReference>
<reference evidence="4" key="1">
    <citation type="submission" date="2016-12" db="EMBL/GenBank/DDBJ databases">
        <authorList>
            <person name="Rodrigo-Torres L."/>
            <person name="Arahal R.D."/>
            <person name="Lucena T."/>
        </authorList>
    </citation>
    <scope>NUCLEOTIDE SEQUENCE [LARGE SCALE GENOMIC DNA]</scope>
</reference>
<dbReference type="EC" id="3.5.1.111" evidence="3"/>
<organism evidence="3 4">
    <name type="scientific">Vibrio quintilis</name>
    <dbReference type="NCBI Taxonomy" id="1117707"/>
    <lineage>
        <taxon>Bacteria</taxon>
        <taxon>Pseudomonadati</taxon>
        <taxon>Pseudomonadota</taxon>
        <taxon>Gammaproteobacteria</taxon>
        <taxon>Vibrionales</taxon>
        <taxon>Vibrionaceae</taxon>
        <taxon>Vibrio</taxon>
    </lineage>
</organism>
<dbReference type="SUPFAM" id="SSF56317">
    <property type="entry name" value="Carbon-nitrogen hydrolase"/>
    <property type="match status" value="1"/>
</dbReference>
<dbReference type="AlphaFoldDB" id="A0A1M7YZG1"/>
<dbReference type="Pfam" id="PF00795">
    <property type="entry name" value="CN_hydrolase"/>
    <property type="match status" value="1"/>
</dbReference>
<dbReference type="CDD" id="cd07572">
    <property type="entry name" value="nit"/>
    <property type="match status" value="1"/>
</dbReference>
<dbReference type="Proteomes" id="UP000184600">
    <property type="component" value="Unassembled WGS sequence"/>
</dbReference>
<accession>A0A1M7YZG1</accession>
<feature type="domain" description="CN hydrolase" evidence="2">
    <location>
        <begin position="6"/>
        <end position="251"/>
    </location>
</feature>